<sequence length="72" mass="8573">MTPTELNEYLHLVLTPVAMAWREQFPKKKQAMVSIKTAYSCRIKFVEDREVEKRWQAFCRTHGLKNEETLES</sequence>
<accession>A0AAE7XKK1</accession>
<dbReference type="Proteomes" id="UP000827805">
    <property type="component" value="Segment"/>
</dbReference>
<gene>
    <name evidence="1" type="ORF">pEaSNUABM33_00255</name>
</gene>
<name>A0AAE7XKK1_9CAUD</name>
<keyword evidence="2" id="KW-1185">Reference proteome</keyword>
<organism evidence="1 2">
    <name type="scientific">Erwinia phage pEa_SNUABM_33</name>
    <dbReference type="NCBI Taxonomy" id="2869556"/>
    <lineage>
        <taxon>Viruses</taxon>
        <taxon>Duplodnaviria</taxon>
        <taxon>Heunggongvirae</taxon>
        <taxon>Uroviricota</taxon>
        <taxon>Caudoviricetes</taxon>
        <taxon>Alexandravirus</taxon>
        <taxon>Alexandravirus SNUABM33</taxon>
    </lineage>
</organism>
<proteinExistence type="predicted"/>
<evidence type="ECO:0000313" key="1">
    <source>
        <dbReference type="EMBL" id="QZE58131.1"/>
    </source>
</evidence>
<protein>
    <submittedName>
        <fullName evidence="1">Uncharacterized protein</fullName>
    </submittedName>
</protein>
<dbReference type="EMBL" id="MZ443779">
    <property type="protein sequence ID" value="QZE58131.1"/>
    <property type="molecule type" value="Genomic_DNA"/>
</dbReference>
<evidence type="ECO:0000313" key="2">
    <source>
        <dbReference type="Proteomes" id="UP000827805"/>
    </source>
</evidence>
<reference evidence="1 2" key="1">
    <citation type="submission" date="2021-06" db="EMBL/GenBank/DDBJ databases">
        <title>Complete genome sequence of Erwinia phage pEa_SNUABM_33.</title>
        <authorList>
            <person name="Kim S.G."/>
            <person name="Park S.C."/>
        </authorList>
    </citation>
    <scope>NUCLEOTIDE SEQUENCE [LARGE SCALE GENOMIC DNA]</scope>
</reference>